<proteinExistence type="predicted"/>
<dbReference type="Pfam" id="PF04397">
    <property type="entry name" value="LytTR"/>
    <property type="match status" value="1"/>
</dbReference>
<dbReference type="Gene3D" id="2.40.50.1020">
    <property type="entry name" value="LytTr DNA-binding domain"/>
    <property type="match status" value="1"/>
</dbReference>
<dbReference type="InterPro" id="IPR007492">
    <property type="entry name" value="LytTR_DNA-bd_dom"/>
</dbReference>
<dbReference type="InterPro" id="IPR011006">
    <property type="entry name" value="CheY-like_superfamily"/>
</dbReference>
<dbReference type="Gene3D" id="3.40.50.2300">
    <property type="match status" value="1"/>
</dbReference>
<accession>A0A6I5A4R5</accession>
<sequence length="248" mass="29139">MMHMPYRILIADDQEASRKLLRQMIEKMVMDSFEIIDEARDGEELIEKALLHQPDLVLCDIEMPKIKGIEAIREIQKSMPSLDYIFTTAHESFAVEAFELYAVDYVLKPIQMSRLMLALERGKAILEKKQPQQSQRANAFSRIPIRFNRSMYYIQVDDILFIEKNDRKSVIHTLDEQYSSSETLEYFLDYLDNRFVQSHRSFIINLTHVARIQTSGKSYLVYFNGYEEAAQISKQNIQRVQQLLDTPI</sequence>
<evidence type="ECO:0000259" key="2">
    <source>
        <dbReference type="PROSITE" id="PS50110"/>
    </source>
</evidence>
<dbReference type="Proteomes" id="UP000468638">
    <property type="component" value="Unassembled WGS sequence"/>
</dbReference>
<dbReference type="PANTHER" id="PTHR37299">
    <property type="entry name" value="TRANSCRIPTIONAL REGULATOR-RELATED"/>
    <property type="match status" value="1"/>
</dbReference>
<feature type="domain" description="HTH LytTR-type" evidence="3">
    <location>
        <begin position="143"/>
        <end position="246"/>
    </location>
</feature>
<dbReference type="PROSITE" id="PS50930">
    <property type="entry name" value="HTH_LYTTR"/>
    <property type="match status" value="1"/>
</dbReference>
<evidence type="ECO:0000313" key="4">
    <source>
        <dbReference type="EMBL" id="MYL35314.1"/>
    </source>
</evidence>
<dbReference type="SUPFAM" id="SSF52172">
    <property type="entry name" value="CheY-like"/>
    <property type="match status" value="1"/>
</dbReference>
<comment type="caution">
    <text evidence="4">The sequence shown here is derived from an EMBL/GenBank/DDBJ whole genome shotgun (WGS) entry which is preliminary data.</text>
</comment>
<gene>
    <name evidence="4" type="ORF">GLW05_17185</name>
</gene>
<dbReference type="Pfam" id="PF00072">
    <property type="entry name" value="Response_reg"/>
    <property type="match status" value="1"/>
</dbReference>
<dbReference type="EMBL" id="WMEQ01000016">
    <property type="protein sequence ID" value="MYL35314.1"/>
    <property type="molecule type" value="Genomic_DNA"/>
</dbReference>
<dbReference type="PANTHER" id="PTHR37299:SF1">
    <property type="entry name" value="STAGE 0 SPORULATION PROTEIN A HOMOLOG"/>
    <property type="match status" value="1"/>
</dbReference>
<name>A0A6I5A4R5_9BACI</name>
<feature type="domain" description="Response regulatory" evidence="2">
    <location>
        <begin position="7"/>
        <end position="123"/>
    </location>
</feature>
<dbReference type="InterPro" id="IPR046947">
    <property type="entry name" value="LytR-like"/>
</dbReference>
<feature type="modified residue" description="4-aspartylphosphate" evidence="1">
    <location>
        <position position="60"/>
    </location>
</feature>
<reference evidence="4 5" key="1">
    <citation type="submission" date="2019-11" db="EMBL/GenBank/DDBJ databases">
        <title>Genome sequences of 17 halophilic strains isolated from different environments.</title>
        <authorList>
            <person name="Furrow R.E."/>
        </authorList>
    </citation>
    <scope>NUCLEOTIDE SEQUENCE [LARGE SCALE GENOMIC DNA]</scope>
    <source>
        <strain evidence="4 5">22514_16_FS</strain>
    </source>
</reference>
<dbReference type="SMART" id="SM00850">
    <property type="entry name" value="LytTR"/>
    <property type="match status" value="1"/>
</dbReference>
<dbReference type="GO" id="GO:0000156">
    <property type="term" value="F:phosphorelay response regulator activity"/>
    <property type="evidence" value="ECO:0007669"/>
    <property type="project" value="InterPro"/>
</dbReference>
<evidence type="ECO:0000259" key="3">
    <source>
        <dbReference type="PROSITE" id="PS50930"/>
    </source>
</evidence>
<organism evidence="4 5">
    <name type="scientific">Pontibacillus yanchengensis</name>
    <dbReference type="NCBI Taxonomy" id="462910"/>
    <lineage>
        <taxon>Bacteria</taxon>
        <taxon>Bacillati</taxon>
        <taxon>Bacillota</taxon>
        <taxon>Bacilli</taxon>
        <taxon>Bacillales</taxon>
        <taxon>Bacillaceae</taxon>
        <taxon>Pontibacillus</taxon>
    </lineage>
</organism>
<protein>
    <submittedName>
        <fullName evidence="4">Response regulator</fullName>
    </submittedName>
</protein>
<dbReference type="PROSITE" id="PS50110">
    <property type="entry name" value="RESPONSE_REGULATORY"/>
    <property type="match status" value="1"/>
</dbReference>
<dbReference type="CDD" id="cd17536">
    <property type="entry name" value="REC_YesN-like"/>
    <property type="match status" value="1"/>
</dbReference>
<keyword evidence="1" id="KW-0597">Phosphoprotein</keyword>
<evidence type="ECO:0000256" key="1">
    <source>
        <dbReference type="PROSITE-ProRule" id="PRU00169"/>
    </source>
</evidence>
<dbReference type="SMART" id="SM00448">
    <property type="entry name" value="REC"/>
    <property type="match status" value="1"/>
</dbReference>
<evidence type="ECO:0000313" key="5">
    <source>
        <dbReference type="Proteomes" id="UP000468638"/>
    </source>
</evidence>
<dbReference type="GO" id="GO:0003677">
    <property type="term" value="F:DNA binding"/>
    <property type="evidence" value="ECO:0007669"/>
    <property type="project" value="InterPro"/>
</dbReference>
<dbReference type="InterPro" id="IPR001789">
    <property type="entry name" value="Sig_transdc_resp-reg_receiver"/>
</dbReference>
<dbReference type="AlphaFoldDB" id="A0A6I5A4R5"/>